<keyword evidence="1" id="KW-0472">Membrane</keyword>
<dbReference type="STRING" id="391625.PPSIR1_12853"/>
<dbReference type="PANTHER" id="PTHR36833">
    <property type="entry name" value="SLR0610 PROTEIN-RELATED"/>
    <property type="match status" value="1"/>
</dbReference>
<keyword evidence="3" id="KW-1185">Reference proteome</keyword>
<dbReference type="OrthoDB" id="9788195at2"/>
<evidence type="ECO:0008006" key="4">
    <source>
        <dbReference type="Google" id="ProtNLM"/>
    </source>
</evidence>
<dbReference type="RefSeq" id="WP_006970124.1">
    <property type="nucleotide sequence ID" value="NZ_ABCS01000008.1"/>
</dbReference>
<feature type="transmembrane region" description="Helical" evidence="1">
    <location>
        <begin position="124"/>
        <end position="142"/>
    </location>
</feature>
<gene>
    <name evidence="2" type="ORF">PPSIR1_12853</name>
</gene>
<dbReference type="EMBL" id="ABCS01000008">
    <property type="protein sequence ID" value="EDM80772.1"/>
    <property type="molecule type" value="Genomic_DNA"/>
</dbReference>
<evidence type="ECO:0000256" key="1">
    <source>
        <dbReference type="SAM" id="Phobius"/>
    </source>
</evidence>
<protein>
    <recommendedName>
        <fullName evidence="4">ABC transporter permease</fullName>
    </recommendedName>
</protein>
<dbReference type="eggNOG" id="COG3694">
    <property type="taxonomic scope" value="Bacteria"/>
</dbReference>
<evidence type="ECO:0000313" key="3">
    <source>
        <dbReference type="Proteomes" id="UP000005801"/>
    </source>
</evidence>
<dbReference type="PANTHER" id="PTHR36833:SF1">
    <property type="entry name" value="INTEGRAL MEMBRANE TRANSPORT PROTEIN"/>
    <property type="match status" value="1"/>
</dbReference>
<dbReference type="AlphaFoldDB" id="A6G075"/>
<evidence type="ECO:0000313" key="2">
    <source>
        <dbReference type="EMBL" id="EDM80772.1"/>
    </source>
</evidence>
<keyword evidence="1" id="KW-1133">Transmembrane helix</keyword>
<proteinExistence type="predicted"/>
<dbReference type="Pfam" id="PF06182">
    <property type="entry name" value="ABC2_membrane_6"/>
    <property type="match status" value="1"/>
</dbReference>
<feature type="transmembrane region" description="Helical" evidence="1">
    <location>
        <begin position="193"/>
        <end position="218"/>
    </location>
</feature>
<accession>A6G075</accession>
<dbReference type="InterPro" id="IPR010390">
    <property type="entry name" value="ABC-2_transporter-like"/>
</dbReference>
<feature type="transmembrane region" description="Helical" evidence="1">
    <location>
        <begin position="63"/>
        <end position="83"/>
    </location>
</feature>
<organism evidence="2 3">
    <name type="scientific">Plesiocystis pacifica SIR-1</name>
    <dbReference type="NCBI Taxonomy" id="391625"/>
    <lineage>
        <taxon>Bacteria</taxon>
        <taxon>Pseudomonadati</taxon>
        <taxon>Myxococcota</taxon>
        <taxon>Polyangia</taxon>
        <taxon>Nannocystales</taxon>
        <taxon>Nannocystaceae</taxon>
        <taxon>Plesiocystis</taxon>
    </lineage>
</organism>
<reference evidence="2 3" key="1">
    <citation type="submission" date="2007-06" db="EMBL/GenBank/DDBJ databases">
        <authorList>
            <person name="Shimkets L."/>
            <person name="Ferriera S."/>
            <person name="Johnson J."/>
            <person name="Kravitz S."/>
            <person name="Beeson K."/>
            <person name="Sutton G."/>
            <person name="Rogers Y.-H."/>
            <person name="Friedman R."/>
            <person name="Frazier M."/>
            <person name="Venter J.C."/>
        </authorList>
    </citation>
    <scope>NUCLEOTIDE SEQUENCE [LARGE SCALE GENOMIC DNA]</scope>
    <source>
        <strain evidence="2 3">SIR-1</strain>
    </source>
</reference>
<dbReference type="Proteomes" id="UP000005801">
    <property type="component" value="Unassembled WGS sequence"/>
</dbReference>
<feature type="transmembrane region" description="Helical" evidence="1">
    <location>
        <begin position="230"/>
        <end position="253"/>
    </location>
</feature>
<name>A6G075_9BACT</name>
<feature type="transmembrane region" description="Helical" evidence="1">
    <location>
        <begin position="33"/>
        <end position="51"/>
    </location>
</feature>
<comment type="caution">
    <text evidence="2">The sequence shown here is derived from an EMBL/GenBank/DDBJ whole genome shotgun (WGS) entry which is preliminary data.</text>
</comment>
<sequence>MPELGRNLRYVAAALRVSVLAALEYRVGFWTEAVLGVIWSLAGAAPLVVALEHRPDIAGWTPWEVVLLSGFYLIFAGAFGALIEPPLFETMNHIRRGTLDYVLLRPVDSLLACMVSAFQPWRSLEMLAGAALVVVAALRLELRPGPEQLAMLAGALACGFTALYALGVLALSLSFRAMQLQNLAFLMESSIELARWPISVFRGPLKAVFTFVIPFAVMTSYPAQALLGRLDLGAAVGALVTAAALAGLARVGWARGVKNYTSASS</sequence>
<feature type="transmembrane region" description="Helical" evidence="1">
    <location>
        <begin position="149"/>
        <end position="173"/>
    </location>
</feature>
<keyword evidence="1" id="KW-0812">Transmembrane</keyword>